<sequence length="466" mass="51547">MRQKKSVVLLSCLMLSGCGALVKSEYQQPEVSVPAQWRTEITGPAYLASHEHWWDNFNDPQLSQLIAHVLSSNNDLAKAGLQLQQARLEAGLSNTNLTPDVTLSGGASNSKNLRGGGASEDYRTSLSLSYELDLWGKLARTREQAAWLVQASELDRQNVALTLIGNTADYYWQIAKLNQQLDAQQQMMSIAQETLRLVHARHAAGAASQIELLQARQSVNDRENQQQSLQQQREAARNALAILFNNSPDVRQPERRALDAGQDVPIAASVPLAVIGRRPDVQGTERRLRAALAGSDVARLNFYPSLSLTASLSAGSAIFQQWFSQPIRALGSSVALPFVQWNTMRLTAEKAKLDVQQQVIAFRSAVYNALSDVDNAMAQRLSYQQQKRRLLENLRLSQQRLTLAESQYRAGAVSFQTLLDAQDARLSSENSLAEMQYNYLNATMKLWLALGGAVDKDEMTEGNTHG</sequence>
<feature type="coiled-coil region" evidence="4">
    <location>
        <begin position="373"/>
        <end position="407"/>
    </location>
</feature>
<dbReference type="Gene3D" id="2.20.200.10">
    <property type="entry name" value="Outer membrane efflux proteins (OEP)"/>
    <property type="match status" value="1"/>
</dbReference>
<dbReference type="PANTHER" id="PTHR30203">
    <property type="entry name" value="OUTER MEMBRANE CATION EFFLUX PROTEIN"/>
    <property type="match status" value="1"/>
</dbReference>
<feature type="coiled-coil region" evidence="4">
    <location>
        <begin position="174"/>
        <end position="246"/>
    </location>
</feature>
<dbReference type="SUPFAM" id="SSF56954">
    <property type="entry name" value="Outer membrane efflux proteins (OEP)"/>
    <property type="match status" value="1"/>
</dbReference>
<evidence type="ECO:0000256" key="3">
    <source>
        <dbReference type="RuleBase" id="RU362097"/>
    </source>
</evidence>
<keyword evidence="3" id="KW-1134">Transmembrane beta strand</keyword>
<keyword evidence="4" id="KW-0175">Coiled coil</keyword>
<comment type="similarity">
    <text evidence="2 3">Belongs to the outer membrane factor (OMF) (TC 1.B.17) family.</text>
</comment>
<evidence type="ECO:0000256" key="4">
    <source>
        <dbReference type="SAM" id="Coils"/>
    </source>
</evidence>
<proteinExistence type="inferred from homology"/>
<dbReference type="InterPro" id="IPR010131">
    <property type="entry name" value="MdtP/NodT-like"/>
</dbReference>
<organism evidence="5 6">
    <name type="scientific">Serratia rhizosphaerae</name>
    <dbReference type="NCBI Taxonomy" id="2597702"/>
    <lineage>
        <taxon>Bacteria</taxon>
        <taxon>Pseudomonadati</taxon>
        <taxon>Pseudomonadota</taxon>
        <taxon>Gammaproteobacteria</taxon>
        <taxon>Enterobacterales</taxon>
        <taxon>Yersiniaceae</taxon>
        <taxon>Serratia</taxon>
    </lineage>
</organism>
<dbReference type="Gene3D" id="1.20.1600.10">
    <property type="entry name" value="Outer membrane efflux proteins (OEP)"/>
    <property type="match status" value="1"/>
</dbReference>
<protein>
    <submittedName>
        <fullName evidence="5">Efflux transporter outer membrane subunit</fullName>
    </submittedName>
</protein>
<dbReference type="InterPro" id="IPR003423">
    <property type="entry name" value="OMP_efflux"/>
</dbReference>
<feature type="chain" id="PRO_5045002254" evidence="3">
    <location>
        <begin position="21"/>
        <end position="466"/>
    </location>
</feature>
<evidence type="ECO:0000313" key="6">
    <source>
        <dbReference type="Proteomes" id="UP000430368"/>
    </source>
</evidence>
<accession>A0ABX6GPK4</accession>
<keyword evidence="3" id="KW-0449">Lipoprotein</keyword>
<comment type="subcellular location">
    <subcellularLocation>
        <location evidence="1 3">Cell outer membrane</location>
        <topology evidence="1 3">Lipid-anchor</topology>
    </subcellularLocation>
</comment>
<gene>
    <name evidence="5" type="ORF">FO014_15300</name>
</gene>
<dbReference type="EMBL" id="CP041764">
    <property type="protein sequence ID" value="QHA88215.1"/>
    <property type="molecule type" value="Genomic_DNA"/>
</dbReference>
<dbReference type="Proteomes" id="UP000430368">
    <property type="component" value="Chromosome"/>
</dbReference>
<keyword evidence="3" id="KW-0564">Palmitate</keyword>
<evidence type="ECO:0000256" key="1">
    <source>
        <dbReference type="ARBA" id="ARBA00004459"/>
    </source>
</evidence>
<keyword evidence="3" id="KW-0732">Signal</keyword>
<dbReference type="RefSeq" id="WP_160030131.1">
    <property type="nucleotide sequence ID" value="NZ_CP041764.1"/>
</dbReference>
<keyword evidence="6" id="KW-1185">Reference proteome</keyword>
<dbReference type="PROSITE" id="PS51257">
    <property type="entry name" value="PROKAR_LIPOPROTEIN"/>
    <property type="match status" value="1"/>
</dbReference>
<reference evidence="5 6" key="1">
    <citation type="submission" date="2019-07" db="EMBL/GenBank/DDBJ databases">
        <title>Serratia dokdonensis sp. nov., an elicitor of systemic resistance in Nicotiana Tabacum.</title>
        <authorList>
            <person name="Son J.-S."/>
            <person name="Hwang Y.-J."/>
            <person name="Lee S.-Y."/>
            <person name="Ghim S.-Y."/>
        </authorList>
    </citation>
    <scope>NUCLEOTIDE SEQUENCE [LARGE SCALE GENOMIC DNA]</scope>
    <source>
        <strain evidence="5 6">KUDC3025</strain>
    </source>
</reference>
<dbReference type="PANTHER" id="PTHR30203:SF32">
    <property type="entry name" value="CATION EFFLUX SYSTEM PROTEIN CUSC"/>
    <property type="match status" value="1"/>
</dbReference>
<keyword evidence="3" id="KW-0472">Membrane</keyword>
<dbReference type="Pfam" id="PF02321">
    <property type="entry name" value="OEP"/>
    <property type="match status" value="2"/>
</dbReference>
<name>A0ABX6GPK4_9GAMM</name>
<feature type="signal peptide" evidence="3">
    <location>
        <begin position="1"/>
        <end position="20"/>
    </location>
</feature>
<dbReference type="NCBIfam" id="TIGR01845">
    <property type="entry name" value="outer_NodT"/>
    <property type="match status" value="1"/>
</dbReference>
<evidence type="ECO:0000256" key="2">
    <source>
        <dbReference type="ARBA" id="ARBA00007613"/>
    </source>
</evidence>
<evidence type="ECO:0000313" key="5">
    <source>
        <dbReference type="EMBL" id="QHA88215.1"/>
    </source>
</evidence>
<keyword evidence="3" id="KW-0812">Transmembrane</keyword>